<name>A0A023FMJ9_AMBCJ</name>
<sequence>MSGDNVMPKIDIQKELTGSAQLNYMKIVERENMERVRRLKRIRQRNLLTGFLLAGGVCGIFAYSILAVKQESFLDDFEEPAPK</sequence>
<feature type="domain" description="Cytochrome c oxidase assembly factor 3 mitochondrial coiled-coil" evidence="8">
    <location>
        <begin position="32"/>
        <end position="80"/>
    </location>
</feature>
<evidence type="ECO:0000256" key="2">
    <source>
        <dbReference type="ARBA" id="ARBA00007035"/>
    </source>
</evidence>
<evidence type="ECO:0000313" key="9">
    <source>
        <dbReference type="EMBL" id="JAC22947.1"/>
    </source>
</evidence>
<comment type="subunit">
    <text evidence="7">Component of 250-400 kDa complexes called cytochrome oxidase assembly intermediates or COA complexes.</text>
</comment>
<dbReference type="InterPro" id="IPR018628">
    <property type="entry name" value="Coa3_CC"/>
</dbReference>
<comment type="subcellular location">
    <subcellularLocation>
        <location evidence="1">Mitochondrion membrane</location>
        <topology evidence="1">Single-pass membrane protein</topology>
    </subcellularLocation>
</comment>
<evidence type="ECO:0000256" key="5">
    <source>
        <dbReference type="ARBA" id="ARBA00023128"/>
    </source>
</evidence>
<keyword evidence="4 7" id="KW-1133">Transmembrane helix</keyword>
<protein>
    <recommendedName>
        <fullName evidence="7">Cytochrome c oxidase assembly factor 3</fullName>
    </recommendedName>
</protein>
<reference evidence="9" key="1">
    <citation type="submission" date="2014-03" db="EMBL/GenBank/DDBJ databases">
        <title>The sialotranscriptome of Amblyomma triste, Amblyomma parvum and Amblyomma cajennense ticks, uncovered by 454-based RNA-seq.</title>
        <authorList>
            <person name="Garcia G.R."/>
            <person name="Gardinassi L.G."/>
            <person name="Ribeiro J.M."/>
            <person name="Anatriello E."/>
            <person name="Ferreira B.R."/>
            <person name="Moreira H.N."/>
            <person name="Mafra C."/>
            <person name="Olegario M.M."/>
            <person name="Szabo P.J."/>
            <person name="Miranda-Santos I.K."/>
            <person name="Maruyama S.R."/>
        </authorList>
    </citation>
    <scope>NUCLEOTIDE SEQUENCE</scope>
    <source>
        <strain evidence="9">Uberlandia</strain>
        <tissue evidence="9">Salivary glands</tissue>
    </source>
</reference>
<keyword evidence="5 7" id="KW-0496">Mitochondrion</keyword>
<evidence type="ECO:0000256" key="4">
    <source>
        <dbReference type="ARBA" id="ARBA00022989"/>
    </source>
</evidence>
<dbReference type="InterPro" id="IPR041752">
    <property type="entry name" value="Coa3"/>
</dbReference>
<organism evidence="9">
    <name type="scientific">Amblyomma cajennense</name>
    <name type="common">Cayenne tick</name>
    <name type="synonym">Acarus cajennensis</name>
    <dbReference type="NCBI Taxonomy" id="34607"/>
    <lineage>
        <taxon>Eukaryota</taxon>
        <taxon>Metazoa</taxon>
        <taxon>Ecdysozoa</taxon>
        <taxon>Arthropoda</taxon>
        <taxon>Chelicerata</taxon>
        <taxon>Arachnida</taxon>
        <taxon>Acari</taxon>
        <taxon>Parasitiformes</taxon>
        <taxon>Ixodida</taxon>
        <taxon>Ixodoidea</taxon>
        <taxon>Ixodidae</taxon>
        <taxon>Amblyomminae</taxon>
        <taxon>Amblyomma</taxon>
    </lineage>
</organism>
<keyword evidence="7" id="KW-0999">Mitochondrion inner membrane</keyword>
<keyword evidence="3 7" id="KW-0812">Transmembrane</keyword>
<dbReference type="Pfam" id="PF09813">
    <property type="entry name" value="Coa3_cc"/>
    <property type="match status" value="1"/>
</dbReference>
<feature type="transmembrane region" description="Helical" evidence="7">
    <location>
        <begin position="47"/>
        <end position="66"/>
    </location>
</feature>
<evidence type="ECO:0000256" key="7">
    <source>
        <dbReference type="RuleBase" id="RU367056"/>
    </source>
</evidence>
<accession>A0A023FMJ9</accession>
<dbReference type="GO" id="GO:0005743">
    <property type="term" value="C:mitochondrial inner membrane"/>
    <property type="evidence" value="ECO:0007669"/>
    <property type="project" value="UniProtKB-UniRule"/>
</dbReference>
<evidence type="ECO:0000256" key="1">
    <source>
        <dbReference type="ARBA" id="ARBA00004304"/>
    </source>
</evidence>
<evidence type="ECO:0000256" key="6">
    <source>
        <dbReference type="ARBA" id="ARBA00023136"/>
    </source>
</evidence>
<keyword evidence="6 7" id="KW-0472">Membrane</keyword>
<dbReference type="PANTHER" id="PTHR15642:SF3">
    <property type="entry name" value="CYTOCHROME C OXIDASE ASSEMBLY FACTOR 3 HOMOLOG, MITOCHONDRIAL"/>
    <property type="match status" value="1"/>
</dbReference>
<dbReference type="EMBL" id="GBBK01001535">
    <property type="protein sequence ID" value="JAC22947.1"/>
    <property type="molecule type" value="mRNA"/>
</dbReference>
<dbReference type="GO" id="GO:0033617">
    <property type="term" value="P:mitochondrial respiratory chain complex IV assembly"/>
    <property type="evidence" value="ECO:0007669"/>
    <property type="project" value="UniProtKB-UniRule"/>
</dbReference>
<dbReference type="AlphaFoldDB" id="A0A023FMJ9"/>
<proteinExistence type="evidence at transcript level"/>
<evidence type="ECO:0000256" key="3">
    <source>
        <dbReference type="ARBA" id="ARBA00022692"/>
    </source>
</evidence>
<evidence type="ECO:0000259" key="8">
    <source>
        <dbReference type="Pfam" id="PF09813"/>
    </source>
</evidence>
<comment type="function">
    <text evidence="7">Required for assembly of cytochrome c oxidase (complex IV).</text>
</comment>
<comment type="similarity">
    <text evidence="2 7">Belongs to the COA3 family.</text>
</comment>
<dbReference type="PANTHER" id="PTHR15642">
    <property type="entry name" value="CYTOCHROME C OXIDASE ASSEMBLY FACTOR 3, MITOCHONDRIAL"/>
    <property type="match status" value="1"/>
</dbReference>